<dbReference type="Pfam" id="PF07581">
    <property type="entry name" value="Glug"/>
    <property type="match status" value="1"/>
</dbReference>
<dbReference type="InterPro" id="IPR001119">
    <property type="entry name" value="SLH_dom"/>
</dbReference>
<keyword evidence="1" id="KW-0732">Signal</keyword>
<dbReference type="Proteomes" id="UP001596378">
    <property type="component" value="Unassembled WGS sequence"/>
</dbReference>
<feature type="region of interest" description="Disordered" evidence="2">
    <location>
        <begin position="203"/>
        <end position="222"/>
    </location>
</feature>
<dbReference type="InterPro" id="IPR032812">
    <property type="entry name" value="SbsA_Ig"/>
</dbReference>
<protein>
    <submittedName>
        <fullName evidence="4">Ig-like domain-containing protein</fullName>
    </submittedName>
</protein>
<evidence type="ECO:0000313" key="5">
    <source>
        <dbReference type="Proteomes" id="UP001596378"/>
    </source>
</evidence>
<feature type="domain" description="SLH" evidence="3">
    <location>
        <begin position="1538"/>
        <end position="1601"/>
    </location>
</feature>
<organism evidence="4 5">
    <name type="scientific">Cohnella cellulosilytica</name>
    <dbReference type="NCBI Taxonomy" id="986710"/>
    <lineage>
        <taxon>Bacteria</taxon>
        <taxon>Bacillati</taxon>
        <taxon>Bacillota</taxon>
        <taxon>Bacilli</taxon>
        <taxon>Bacillales</taxon>
        <taxon>Paenibacillaceae</taxon>
        <taxon>Cohnella</taxon>
    </lineage>
</organism>
<evidence type="ECO:0000256" key="2">
    <source>
        <dbReference type="SAM" id="MobiDB-lite"/>
    </source>
</evidence>
<name>A0ABW2FDY7_9BACL</name>
<feature type="compositionally biased region" description="Basic and acidic residues" evidence="2">
    <location>
        <begin position="384"/>
        <end position="394"/>
    </location>
</feature>
<dbReference type="PANTHER" id="PTHR43308:SF5">
    <property type="entry name" value="S-LAYER PROTEIN _ PEPTIDOGLYCAN ENDO-BETA-N-ACETYLGLUCOSAMINIDASE"/>
    <property type="match status" value="1"/>
</dbReference>
<dbReference type="Gene3D" id="2.160.20.110">
    <property type="match status" value="1"/>
</dbReference>
<feature type="region of interest" description="Disordered" evidence="2">
    <location>
        <begin position="378"/>
        <end position="401"/>
    </location>
</feature>
<sequence length="1671" mass="174456">MNSDLAIKTNKREGWRTASLLLALLLSIPSFWFPASRAYADPSPGAMEGSGTPSDPYIITDAAQFNGMRSDLNAHYKLGADIALTGQWETIGWDADWWMYRPFTGQLDGDDHTVSGLHIATTDFFMYSGLFGIVGAEAVVKNIRFEGVRIEDGSFMSQGVGTVAGELQGTLTNVHVGVGSVSGPNQVGGLAGLAGPGSLIGGSSSNADVSGPDPDSGASSYNVGGLVGKLQGRIENSGSSGSVAGGPFGFNTGGLAGMAEGASIYRGYAIGGVSGSDNTGGLVGEAAASDIGESRAEGDVLGTSSGVGGLIGKLDGGTVSRSYAKGDVGGPAMFVGGLVGYMSGDAAVTESYSAGRVEDTWSAGGLVGTKDSGSVVSSYYDAQKSGRSDEDRGTPKPTEALGREATYDAAWDFASRWILDDREGYPSLAYADTTPPAVKEAYIADEAPDRVAVVFHERIAAEQDALDRLQASVDGNPVAVVSAAAVGERRVDLTLAQAVTARNTVVVQYDASHPIADLAGNRMADASIPAVNNVQSSLTALQLSPAGGSANVPADAELTLTFSEPVTAVPGKQIRIRKLSGDGLVETIAADDGAKVRIANETATLRPAADWSYSTGYYVQIDPGAFQSADGEPFSGFSSPTAWPFETERETGKTWIHVGQSPIAGSADSPSLYASDGVLYASYRDNSASGKLSVVKFDETRGAWELVGPQGFTGGAAKSPSLFAENGTLYAAYLDASRSGRATVMTFDAASDEWTVVGAPGFTPGSADEPSLFVYGGVPYVAFIDKSHGDKAAVMKYDDILGWVPVGTSVLSEDTVYSPSLTVYEGVPYLAYQDYRYAVGFGATVVKYDELAGEWQKVGEPGFTQGLAFETTLRVSNGTPYVAYENDQQKAAVMKYDSVPGRWVQVGSSGFSADQAYEISLFVDGDEPYAAYWEWGTGKLSVLKYTGLRWAYVGESRFTAGRAYQPSLVVADGVPYVMFVDAADRASVMKFGTAADAAPTVASYSPISGSAGVAVDSNLQLIFSENVEAASGKTISIRKASDNSVVETLNASDPAAVRVDGNTVTIDPAQNLSYGTAYYVLIEPGAFRSLVGRNYAGISDAAAWTFGTRAAPPADSRDNADLSGLALSSGSLNPAFDPAVLAYSASVPNAVDRVTVTAAVYDPEASLKVNGITVPGGSPSPAIGLAAGSNTIKVEVTAQDDVTSKTYFIAVTRQPRGSQGGNPSNGSSSDGSDGGSSVDESPADKPDQEAGFDIVVNGRTTGRIAASSETVEAGRTLVTVHVDSARLQERLAGEGNETIVVVAVRNAADAVSVELPGDALKALADKRAVFVVETPNGSYRLPALNVPIDRGLALFGEEIELAGTTVRATISRSDAAAASKLDLLSETGGFDVVVPPVDYEVTLEYEGRMVKLDRFDAYVERDIPLPEGYDSSRVTTAVVLEADGKLRHVPTYVTERDGKVYAIVRSFTNSSYALIYNSVAFKDMQVHWARTAVNDLASRLIVTGVDGERFNPLASITRAEFAAIIVRALGLVLPESGKAYPFTDVREEDWYAGSVASAAEYGLVLGYKDGSFRPGETITREEAIVMAVRAMRIAGSEPAVGEAETAATLASVQGGGQVSAWARQAVASALRLGIVESSNAELKPNEKIARAETAALIRNLLIAAKLINPNR</sequence>
<dbReference type="Pfam" id="PF00395">
    <property type="entry name" value="SLH"/>
    <property type="match status" value="2"/>
</dbReference>
<feature type="domain" description="SLH" evidence="3">
    <location>
        <begin position="1476"/>
        <end position="1536"/>
    </location>
</feature>
<gene>
    <name evidence="4" type="ORF">ACFQMJ_14705</name>
</gene>
<reference evidence="5" key="1">
    <citation type="journal article" date="2019" name="Int. J. Syst. Evol. Microbiol.">
        <title>The Global Catalogue of Microorganisms (GCM) 10K type strain sequencing project: providing services to taxonomists for standard genome sequencing and annotation.</title>
        <authorList>
            <consortium name="The Broad Institute Genomics Platform"/>
            <consortium name="The Broad Institute Genome Sequencing Center for Infectious Disease"/>
            <person name="Wu L."/>
            <person name="Ma J."/>
        </authorList>
    </citation>
    <scope>NUCLEOTIDE SEQUENCE [LARGE SCALE GENOMIC DNA]</scope>
    <source>
        <strain evidence="5">KCTC 12907</strain>
    </source>
</reference>
<dbReference type="InterPro" id="IPR011493">
    <property type="entry name" value="GLUG"/>
</dbReference>
<dbReference type="PANTHER" id="PTHR43308">
    <property type="entry name" value="OUTER MEMBRANE PROTEIN ALPHA-RELATED"/>
    <property type="match status" value="1"/>
</dbReference>
<dbReference type="InterPro" id="IPR025883">
    <property type="entry name" value="Cadherin-like_domain"/>
</dbReference>
<evidence type="ECO:0000256" key="1">
    <source>
        <dbReference type="ARBA" id="ARBA00022729"/>
    </source>
</evidence>
<feature type="region of interest" description="Disordered" evidence="2">
    <location>
        <begin position="1212"/>
        <end position="1251"/>
    </location>
</feature>
<dbReference type="PROSITE" id="PS51272">
    <property type="entry name" value="SLH"/>
    <property type="match status" value="3"/>
</dbReference>
<dbReference type="Pfam" id="PF12733">
    <property type="entry name" value="Cadherin-like"/>
    <property type="match status" value="1"/>
</dbReference>
<evidence type="ECO:0000313" key="4">
    <source>
        <dbReference type="EMBL" id="MFC7149772.1"/>
    </source>
</evidence>
<dbReference type="Pfam" id="PF13205">
    <property type="entry name" value="Big_5"/>
    <property type="match status" value="2"/>
</dbReference>
<keyword evidence="5" id="KW-1185">Reference proteome</keyword>
<proteinExistence type="predicted"/>
<dbReference type="EMBL" id="JBHTAI010000008">
    <property type="protein sequence ID" value="MFC7149772.1"/>
    <property type="molecule type" value="Genomic_DNA"/>
</dbReference>
<feature type="compositionally biased region" description="Low complexity" evidence="2">
    <location>
        <begin position="1221"/>
        <end position="1237"/>
    </location>
</feature>
<dbReference type="SUPFAM" id="SSF75005">
    <property type="entry name" value="Arabinanase/levansucrase/invertase"/>
    <property type="match status" value="1"/>
</dbReference>
<dbReference type="RefSeq" id="WP_378049221.1">
    <property type="nucleotide sequence ID" value="NZ_JBHMDN010000020.1"/>
</dbReference>
<feature type="domain" description="SLH" evidence="3">
    <location>
        <begin position="1609"/>
        <end position="1671"/>
    </location>
</feature>
<dbReference type="Gene3D" id="2.60.40.1220">
    <property type="match status" value="1"/>
</dbReference>
<dbReference type="InterPro" id="IPR023296">
    <property type="entry name" value="Glyco_hydro_beta-prop_sf"/>
</dbReference>
<accession>A0ABW2FDY7</accession>
<evidence type="ECO:0000259" key="3">
    <source>
        <dbReference type="PROSITE" id="PS51272"/>
    </source>
</evidence>
<dbReference type="InterPro" id="IPR014755">
    <property type="entry name" value="Cu-Rt/internalin_Ig-like"/>
</dbReference>
<dbReference type="InterPro" id="IPR051465">
    <property type="entry name" value="Cell_Envelope_Struct_Comp"/>
</dbReference>
<comment type="caution">
    <text evidence="4">The sequence shown here is derived from an EMBL/GenBank/DDBJ whole genome shotgun (WGS) entry which is preliminary data.</text>
</comment>